<dbReference type="EMBL" id="SLXE01000016">
    <property type="protein sequence ID" value="TCP05083.1"/>
    <property type="molecule type" value="Genomic_DNA"/>
</dbReference>
<accession>A0AAE9GSL1</accession>
<dbReference type="AlphaFoldDB" id="A0AAE9GSL1"/>
<keyword evidence="4" id="KW-1185">Reference proteome</keyword>
<feature type="signal peptide" evidence="1">
    <location>
        <begin position="1"/>
        <end position="21"/>
    </location>
</feature>
<evidence type="ECO:0000256" key="1">
    <source>
        <dbReference type="SAM" id="SignalP"/>
    </source>
</evidence>
<evidence type="ECO:0000313" key="2">
    <source>
        <dbReference type="EMBL" id="TCP05083.1"/>
    </source>
</evidence>
<gene>
    <name evidence="2" type="ORF">EV680_1168</name>
    <name evidence="3" type="ORF">LVJ78_10945</name>
</gene>
<dbReference type="KEGG" id="usu:LVJ78_10945"/>
<dbReference type="Proteomes" id="UP000829756">
    <property type="component" value="Chromosome"/>
</dbReference>
<evidence type="ECO:0000313" key="3">
    <source>
        <dbReference type="EMBL" id="UOO79190.1"/>
    </source>
</evidence>
<feature type="chain" id="PRO_5042130230" evidence="1">
    <location>
        <begin position="22"/>
        <end position="230"/>
    </location>
</feature>
<proteinExistence type="predicted"/>
<sequence length="230" mass="24211">MKTSTALFIAAALGLSSPAFAAGFAHQQDIRYAGQTLAVADTSARLLGNQQGNAPELVADINDGLGKTKIPGYKIQIMSRSYSLAADARPAREGSGWSDNRAIHRGVKLLIGIPVHNGQPDLAAAKLLSLALISDADTPDTFKAEDKIRPRGKQLVNKEAKLTRPSLQLSELQLPDFASGERSGGGVKLNASATVNGKPLTVTINSTLREFDVAKPDAARGFGADARLVK</sequence>
<evidence type="ECO:0000313" key="4">
    <source>
        <dbReference type="Proteomes" id="UP000294721"/>
    </source>
</evidence>
<evidence type="ECO:0000313" key="5">
    <source>
        <dbReference type="Proteomes" id="UP000829756"/>
    </source>
</evidence>
<dbReference type="EMBL" id="CP091507">
    <property type="protein sequence ID" value="UOO79190.1"/>
    <property type="molecule type" value="Genomic_DNA"/>
</dbReference>
<organism evidence="3 5">
    <name type="scientific">Uruburuella suis</name>
    <dbReference type="NCBI Taxonomy" id="252130"/>
    <lineage>
        <taxon>Bacteria</taxon>
        <taxon>Pseudomonadati</taxon>
        <taxon>Pseudomonadota</taxon>
        <taxon>Betaproteobacteria</taxon>
        <taxon>Neisseriales</taxon>
        <taxon>Neisseriaceae</taxon>
        <taxon>Uruburuella</taxon>
    </lineage>
</organism>
<keyword evidence="1" id="KW-0732">Signal</keyword>
<reference evidence="3" key="3">
    <citation type="journal article" date="2022" name="Res Sq">
        <title>Evolution of multicellular longitudinally dividing oral cavity symbionts (Neisseriaceae).</title>
        <authorList>
            <person name="Nyongesa S."/>
            <person name="Weber P."/>
            <person name="Bernet E."/>
            <person name="Pullido F."/>
            <person name="Nieckarz M."/>
            <person name="Delaby M."/>
            <person name="Nieves C."/>
            <person name="Viehboeck T."/>
            <person name="Krause N."/>
            <person name="Rivera-Millot A."/>
            <person name="Nakamura A."/>
            <person name="Vischer N."/>
            <person name="VanNieuwenhze M."/>
            <person name="Brun Y."/>
            <person name="Cava F."/>
            <person name="Bulgheresi S."/>
            <person name="Veyrier F."/>
        </authorList>
    </citation>
    <scope>NUCLEOTIDE SEQUENCE</scope>
    <source>
        <strain evidence="3">1258/02</strain>
    </source>
</reference>
<reference evidence="3" key="2">
    <citation type="submission" date="2021-12" db="EMBL/GenBank/DDBJ databases">
        <authorList>
            <person name="Veyrier F.J."/>
        </authorList>
    </citation>
    <scope>NUCLEOTIDE SEQUENCE</scope>
    <source>
        <strain evidence="3">1258/02</strain>
    </source>
</reference>
<protein>
    <submittedName>
        <fullName evidence="3">Uncharacterized protein</fullName>
    </submittedName>
</protein>
<dbReference type="Proteomes" id="UP000294721">
    <property type="component" value="Unassembled WGS sequence"/>
</dbReference>
<dbReference type="RefSeq" id="WP_132954016.1">
    <property type="nucleotide sequence ID" value="NZ_CP091507.1"/>
</dbReference>
<reference evidence="2 4" key="1">
    <citation type="submission" date="2019-03" db="EMBL/GenBank/DDBJ databases">
        <title>Genomic Encyclopedia of Type Strains, Phase IV (KMG-IV): sequencing the most valuable type-strain genomes for metagenomic binning, comparative biology and taxonomic classification.</title>
        <authorList>
            <person name="Goeker M."/>
        </authorList>
    </citation>
    <scope>NUCLEOTIDE SEQUENCE [LARGE SCALE GENOMIC DNA]</scope>
    <source>
        <strain evidence="2 4">DSM 17474</strain>
    </source>
</reference>
<name>A0AAE9GSL1_9NEIS</name>